<evidence type="ECO:0000313" key="6">
    <source>
        <dbReference type="Proteomes" id="UP000245433"/>
    </source>
</evidence>
<dbReference type="FunFam" id="3.40.109.10:FF:000001">
    <property type="entry name" value="Nitroreductase family"/>
    <property type="match status" value="1"/>
</dbReference>
<accession>A0A2U1D843</accession>
<dbReference type="AlphaFoldDB" id="A0A2U1D843"/>
<dbReference type="CDD" id="cd02140">
    <property type="entry name" value="Frm2-like"/>
    <property type="match status" value="1"/>
</dbReference>
<comment type="subcellular location">
    <subcellularLocation>
        <location evidence="1">Cytoplasm</location>
    </subcellularLocation>
</comment>
<dbReference type="InterPro" id="IPR000415">
    <property type="entry name" value="Nitroreductase-like"/>
</dbReference>
<dbReference type="PANTHER" id="PTHR43035:SF1">
    <property type="entry name" value="FATTY ACID REPRESSION MUTANT PROTEIN 2-RELATED"/>
    <property type="match status" value="1"/>
</dbReference>
<evidence type="ECO:0000259" key="4">
    <source>
        <dbReference type="Pfam" id="PF00881"/>
    </source>
</evidence>
<name>A0A2U1D843_9LACO</name>
<organism evidence="5 6">
    <name type="scientific">Convivina intestini</name>
    <dbReference type="NCBI Taxonomy" id="1505726"/>
    <lineage>
        <taxon>Bacteria</taxon>
        <taxon>Bacillati</taxon>
        <taxon>Bacillota</taxon>
        <taxon>Bacilli</taxon>
        <taxon>Lactobacillales</taxon>
        <taxon>Lactobacillaceae</taxon>
        <taxon>Convivina</taxon>
    </lineage>
</organism>
<evidence type="ECO:0000256" key="1">
    <source>
        <dbReference type="ARBA" id="ARBA00004496"/>
    </source>
</evidence>
<dbReference type="PANTHER" id="PTHR43035">
    <property type="entry name" value="FATTY ACID REPRESSION MUTANT PROTEIN 2-RELATED"/>
    <property type="match status" value="1"/>
</dbReference>
<dbReference type="Gene3D" id="3.40.109.10">
    <property type="entry name" value="NADH Oxidase"/>
    <property type="match status" value="1"/>
</dbReference>
<dbReference type="InterPro" id="IPR033877">
    <property type="entry name" value="Frm2/Hbn1"/>
</dbReference>
<dbReference type="SUPFAM" id="SSF55469">
    <property type="entry name" value="FMN-dependent nitroreductase-like"/>
    <property type="match status" value="1"/>
</dbReference>
<dbReference type="EMBL" id="QEKT01000006">
    <property type="protein sequence ID" value="PVY83692.1"/>
    <property type="molecule type" value="Genomic_DNA"/>
</dbReference>
<dbReference type="GO" id="GO:0034599">
    <property type="term" value="P:cellular response to oxidative stress"/>
    <property type="evidence" value="ECO:0007669"/>
    <property type="project" value="InterPro"/>
</dbReference>
<proteinExistence type="predicted"/>
<dbReference type="InterPro" id="IPR029479">
    <property type="entry name" value="Nitroreductase"/>
</dbReference>
<keyword evidence="2" id="KW-0963">Cytoplasm</keyword>
<keyword evidence="6" id="KW-1185">Reference proteome</keyword>
<dbReference type="Proteomes" id="UP000245433">
    <property type="component" value="Unassembled WGS sequence"/>
</dbReference>
<comment type="caution">
    <text evidence="5">The sequence shown here is derived from an EMBL/GenBank/DDBJ whole genome shotgun (WGS) entry which is preliminary data.</text>
</comment>
<sequence length="199" mass="22506">MTFHSLQQKRRSIYNLGNQLTQTPEEIFNIVNGAVREAPSAFNSQSVRAVTLTGAAHEKLWDLVLAQLKTVAKDPESFQKTQNKIDHSFKSGFGTVLLFTDTAVVKNLEERFPFYADNFYDWSEQALGIASYAIWVTLAEAGIGASNQHYNPLIDQALQAEFNFPANWHLRAEMPFGSIQAPADTKEYMADDQRFRLIQ</sequence>
<dbReference type="OrthoDB" id="9810617at2"/>
<dbReference type="GO" id="GO:0005737">
    <property type="term" value="C:cytoplasm"/>
    <property type="evidence" value="ECO:0007669"/>
    <property type="project" value="UniProtKB-SubCell"/>
</dbReference>
<evidence type="ECO:0000313" key="5">
    <source>
        <dbReference type="EMBL" id="PVY83692.1"/>
    </source>
</evidence>
<evidence type="ECO:0000256" key="3">
    <source>
        <dbReference type="ARBA" id="ARBA00023002"/>
    </source>
</evidence>
<dbReference type="GO" id="GO:0016491">
    <property type="term" value="F:oxidoreductase activity"/>
    <property type="evidence" value="ECO:0007669"/>
    <property type="project" value="UniProtKB-KW"/>
</dbReference>
<dbReference type="RefSeq" id="WP_089938852.1">
    <property type="nucleotide sequence ID" value="NZ_CAKOEX010000005.1"/>
</dbReference>
<reference evidence="5 6" key="1">
    <citation type="submission" date="2018-04" db="EMBL/GenBank/DDBJ databases">
        <title>Genomic Encyclopedia of Type Strains, Phase IV (KMG-IV): sequencing the most valuable type-strain genomes for metagenomic binning, comparative biology and taxonomic classification.</title>
        <authorList>
            <person name="Goeker M."/>
        </authorList>
    </citation>
    <scope>NUCLEOTIDE SEQUENCE [LARGE SCALE GENOMIC DNA]</scope>
    <source>
        <strain evidence="5 6">DSM 28795</strain>
    </source>
</reference>
<evidence type="ECO:0000256" key="2">
    <source>
        <dbReference type="ARBA" id="ARBA00022490"/>
    </source>
</evidence>
<protein>
    <recommendedName>
        <fullName evidence="4">Nitroreductase domain-containing protein</fullName>
    </recommendedName>
</protein>
<gene>
    <name evidence="5" type="ORF">C7384_1062</name>
</gene>
<dbReference type="Pfam" id="PF00881">
    <property type="entry name" value="Nitroreductase"/>
    <property type="match status" value="1"/>
</dbReference>
<feature type="domain" description="Nitroreductase" evidence="4">
    <location>
        <begin position="9"/>
        <end position="177"/>
    </location>
</feature>
<keyword evidence="3" id="KW-0560">Oxidoreductase</keyword>